<evidence type="ECO:0000313" key="1">
    <source>
        <dbReference type="EMBL" id="KAK7962267.1"/>
    </source>
</evidence>
<organism evidence="1 2">
    <name type="scientific">Apiospora aurea</name>
    <dbReference type="NCBI Taxonomy" id="335848"/>
    <lineage>
        <taxon>Eukaryota</taxon>
        <taxon>Fungi</taxon>
        <taxon>Dikarya</taxon>
        <taxon>Ascomycota</taxon>
        <taxon>Pezizomycotina</taxon>
        <taxon>Sordariomycetes</taxon>
        <taxon>Xylariomycetidae</taxon>
        <taxon>Amphisphaeriales</taxon>
        <taxon>Apiosporaceae</taxon>
        <taxon>Apiospora</taxon>
    </lineage>
</organism>
<gene>
    <name evidence="1" type="ORF">PG986_003092</name>
</gene>
<dbReference type="RefSeq" id="XP_066704378.1">
    <property type="nucleotide sequence ID" value="XM_066839314.1"/>
</dbReference>
<accession>A0ABR1QQQ3</accession>
<name>A0ABR1QQQ3_9PEZI</name>
<dbReference type="EMBL" id="JAQQWE010000002">
    <property type="protein sequence ID" value="KAK7962267.1"/>
    <property type="molecule type" value="Genomic_DNA"/>
</dbReference>
<dbReference type="GeneID" id="92072376"/>
<protein>
    <submittedName>
        <fullName evidence="1">Uncharacterized protein</fullName>
    </submittedName>
</protein>
<keyword evidence="2" id="KW-1185">Reference proteome</keyword>
<evidence type="ECO:0000313" key="2">
    <source>
        <dbReference type="Proteomes" id="UP001391051"/>
    </source>
</evidence>
<proteinExistence type="predicted"/>
<reference evidence="1 2" key="1">
    <citation type="submission" date="2023-01" db="EMBL/GenBank/DDBJ databases">
        <title>Analysis of 21 Apiospora genomes using comparative genomics revels a genus with tremendous synthesis potential of carbohydrate active enzymes and secondary metabolites.</title>
        <authorList>
            <person name="Sorensen T."/>
        </authorList>
    </citation>
    <scope>NUCLEOTIDE SEQUENCE [LARGE SCALE GENOMIC DNA]</scope>
    <source>
        <strain evidence="1 2">CBS 24483</strain>
    </source>
</reference>
<dbReference type="Proteomes" id="UP001391051">
    <property type="component" value="Unassembled WGS sequence"/>
</dbReference>
<sequence length="186" mass="20115">MPKDTRNPPVPVPSCLKSSAMKHADEHLNLLLRHVTTMSDLALGAAVHYLLHHHGSSARRSLYRVAQHRARQALGDAEECYAGGARWEGREGKEEKGRVALCALGLLVAQDVADSWAISERISLQIGRVCVAMGSPPVRVLLPTPLVPLEALPAIKLIVLLIRAISKTSQRGPSGKFPGRGEEKCS</sequence>
<comment type="caution">
    <text evidence="1">The sequence shown here is derived from an EMBL/GenBank/DDBJ whole genome shotgun (WGS) entry which is preliminary data.</text>
</comment>